<evidence type="ECO:0000256" key="1">
    <source>
        <dbReference type="SAM" id="MobiDB-lite"/>
    </source>
</evidence>
<feature type="region of interest" description="Disordered" evidence="1">
    <location>
        <begin position="26"/>
        <end position="70"/>
    </location>
</feature>
<gene>
    <name evidence="2" type="ORF">CTOB1V02_LOCUS12966</name>
</gene>
<feature type="compositionally biased region" description="Polar residues" evidence="1">
    <location>
        <begin position="121"/>
        <end position="152"/>
    </location>
</feature>
<proteinExistence type="predicted"/>
<sequence>MYPPPLNAGSPSATVYLPFVLQDRPPVSRPSAAVASQAPRSNLTTTSPPGPPLTRGVKLQRSVSRPEEAQQFQYRAVVPAPAQAAILEHAPAAVPPATTEPGSSTHSTRSASSTSGVGSTLRTATWTPPLSTDTGTWNTEGTPSYTESSSSE</sequence>
<reference evidence="2" key="1">
    <citation type="submission" date="2020-11" db="EMBL/GenBank/DDBJ databases">
        <authorList>
            <person name="Tran Van P."/>
        </authorList>
    </citation>
    <scope>NUCLEOTIDE SEQUENCE</scope>
</reference>
<dbReference type="OrthoDB" id="7700762at2759"/>
<organism evidence="2">
    <name type="scientific">Cyprideis torosa</name>
    <dbReference type="NCBI Taxonomy" id="163714"/>
    <lineage>
        <taxon>Eukaryota</taxon>
        <taxon>Metazoa</taxon>
        <taxon>Ecdysozoa</taxon>
        <taxon>Arthropoda</taxon>
        <taxon>Crustacea</taxon>
        <taxon>Oligostraca</taxon>
        <taxon>Ostracoda</taxon>
        <taxon>Podocopa</taxon>
        <taxon>Podocopida</taxon>
        <taxon>Cytherocopina</taxon>
        <taxon>Cytheroidea</taxon>
        <taxon>Cytherideidae</taxon>
        <taxon>Cyprideis</taxon>
    </lineage>
</organism>
<feature type="non-terminal residue" evidence="2">
    <location>
        <position position="152"/>
    </location>
</feature>
<dbReference type="EMBL" id="OB671447">
    <property type="protein sequence ID" value="CAD7235150.1"/>
    <property type="molecule type" value="Genomic_DNA"/>
</dbReference>
<evidence type="ECO:0000313" key="2">
    <source>
        <dbReference type="EMBL" id="CAD7235150.1"/>
    </source>
</evidence>
<protein>
    <submittedName>
        <fullName evidence="2">Uncharacterized protein</fullName>
    </submittedName>
</protein>
<dbReference type="AlphaFoldDB" id="A0A7R8WTU4"/>
<accession>A0A7R8WTU4</accession>
<feature type="region of interest" description="Disordered" evidence="1">
    <location>
        <begin position="88"/>
        <end position="152"/>
    </location>
</feature>
<feature type="compositionally biased region" description="Low complexity" evidence="1">
    <location>
        <begin position="90"/>
        <end position="120"/>
    </location>
</feature>
<name>A0A7R8WTU4_9CRUS</name>